<protein>
    <submittedName>
        <fullName evidence="2">Uncharacterized protein</fullName>
    </submittedName>
</protein>
<evidence type="ECO:0000256" key="1">
    <source>
        <dbReference type="SAM" id="MobiDB-lite"/>
    </source>
</evidence>
<dbReference type="EMBL" id="JAHRIP010068413">
    <property type="protein sequence ID" value="MEQ2308203.1"/>
    <property type="molecule type" value="Genomic_DNA"/>
</dbReference>
<sequence length="88" mass="10137">MTQFATEINQQLAQVGDDLVTCNERLSCLESKASCSEELQRKRSRNNPKTVEAVRRLQASNSNFSRYDPRHGLYSPYNSEVTSEWPRL</sequence>
<organism evidence="2 3">
    <name type="scientific">Ameca splendens</name>
    <dbReference type="NCBI Taxonomy" id="208324"/>
    <lineage>
        <taxon>Eukaryota</taxon>
        <taxon>Metazoa</taxon>
        <taxon>Chordata</taxon>
        <taxon>Craniata</taxon>
        <taxon>Vertebrata</taxon>
        <taxon>Euteleostomi</taxon>
        <taxon>Actinopterygii</taxon>
        <taxon>Neopterygii</taxon>
        <taxon>Teleostei</taxon>
        <taxon>Neoteleostei</taxon>
        <taxon>Acanthomorphata</taxon>
        <taxon>Ovalentaria</taxon>
        <taxon>Atherinomorphae</taxon>
        <taxon>Cyprinodontiformes</taxon>
        <taxon>Goodeidae</taxon>
        <taxon>Ameca</taxon>
    </lineage>
</organism>
<keyword evidence="3" id="KW-1185">Reference proteome</keyword>
<comment type="caution">
    <text evidence="2">The sequence shown here is derived from an EMBL/GenBank/DDBJ whole genome shotgun (WGS) entry which is preliminary data.</text>
</comment>
<dbReference type="Proteomes" id="UP001469553">
    <property type="component" value="Unassembled WGS sequence"/>
</dbReference>
<proteinExistence type="predicted"/>
<gene>
    <name evidence="2" type="ORF">AMECASPLE_025822</name>
</gene>
<accession>A0ABV0ZPM2</accession>
<name>A0ABV0ZPM2_9TELE</name>
<evidence type="ECO:0000313" key="2">
    <source>
        <dbReference type="EMBL" id="MEQ2308203.1"/>
    </source>
</evidence>
<reference evidence="2 3" key="1">
    <citation type="submission" date="2021-06" db="EMBL/GenBank/DDBJ databases">
        <authorList>
            <person name="Palmer J.M."/>
        </authorList>
    </citation>
    <scope>NUCLEOTIDE SEQUENCE [LARGE SCALE GENOMIC DNA]</scope>
    <source>
        <strain evidence="2 3">AS_MEX2019</strain>
        <tissue evidence="2">Muscle</tissue>
    </source>
</reference>
<feature type="region of interest" description="Disordered" evidence="1">
    <location>
        <begin position="60"/>
        <end position="88"/>
    </location>
</feature>
<evidence type="ECO:0000313" key="3">
    <source>
        <dbReference type="Proteomes" id="UP001469553"/>
    </source>
</evidence>